<comment type="subcellular location">
    <subcellularLocation>
        <location evidence="2">Cell membrane</location>
    </subcellularLocation>
    <subcellularLocation>
        <location evidence="1">Membrane</location>
        <topology evidence="1">Single-pass membrane protein</topology>
    </subcellularLocation>
</comment>
<accession>A0A5P2BJK9</accession>
<evidence type="ECO:0000313" key="15">
    <source>
        <dbReference type="Proteomes" id="UP000323046"/>
    </source>
</evidence>
<keyword evidence="4" id="KW-0812">Transmembrane</keyword>
<evidence type="ECO:0000259" key="13">
    <source>
        <dbReference type="Pfam" id="PF13490"/>
    </source>
</evidence>
<evidence type="ECO:0000256" key="2">
    <source>
        <dbReference type="ARBA" id="ARBA00004236"/>
    </source>
</evidence>
<dbReference type="OrthoDB" id="153510at2"/>
<keyword evidence="15" id="KW-1185">Reference proteome</keyword>
<evidence type="ECO:0000256" key="3">
    <source>
        <dbReference type="ARBA" id="ARBA00022475"/>
    </source>
</evidence>
<evidence type="ECO:0000256" key="1">
    <source>
        <dbReference type="ARBA" id="ARBA00004167"/>
    </source>
</evidence>
<keyword evidence="7" id="KW-0472">Membrane</keyword>
<organism evidence="14 15">
    <name type="scientific">Streptomyces venezuelae</name>
    <dbReference type="NCBI Taxonomy" id="54571"/>
    <lineage>
        <taxon>Bacteria</taxon>
        <taxon>Bacillati</taxon>
        <taxon>Actinomycetota</taxon>
        <taxon>Actinomycetes</taxon>
        <taxon>Kitasatosporales</taxon>
        <taxon>Streptomycetaceae</taxon>
        <taxon>Streptomyces</taxon>
    </lineage>
</organism>
<name>A0A5P2BJK9_STRVZ</name>
<dbReference type="InterPro" id="IPR041916">
    <property type="entry name" value="Anti_sigma_zinc_sf"/>
</dbReference>
<sequence length="257" mass="26987">MNSAAELHTLTGAYAADALDDAERARFEEHLALCPSCDQEVRELTATVARLALASAVAPRAALKDEVLRRVATVRQDVPDPRRGTETPPGPAPHRGRGVHRWALAACLAAVVGLGGTAVWQHQRAEDARDQARQVQEQTREQAQELAAVLAAPDARTRTGGLTDGARGTVVASRSLDKAVFIADGMAPPPKGKVYQLWFDDGGSMRSAGLMDPDRSAATVLMRGGIGKATGMGITVEPAGGSDEPTSSPVALMELPT</sequence>
<keyword evidence="5" id="KW-1133">Transmembrane helix</keyword>
<dbReference type="Pfam" id="PF13490">
    <property type="entry name" value="zf-HC2"/>
    <property type="match status" value="1"/>
</dbReference>
<evidence type="ECO:0000313" key="14">
    <source>
        <dbReference type="EMBL" id="QES30287.1"/>
    </source>
</evidence>
<gene>
    <name evidence="14" type="ORF">DEJ47_31090</name>
</gene>
<dbReference type="InterPro" id="IPR027383">
    <property type="entry name" value="Znf_put"/>
</dbReference>
<evidence type="ECO:0000256" key="7">
    <source>
        <dbReference type="ARBA" id="ARBA00023136"/>
    </source>
</evidence>
<feature type="domain" description="Anti-sigma K factor RskA C-terminal" evidence="12">
    <location>
        <begin position="103"/>
        <end position="250"/>
    </location>
</feature>
<evidence type="ECO:0000259" key="12">
    <source>
        <dbReference type="Pfam" id="PF10099"/>
    </source>
</evidence>
<dbReference type="PANTHER" id="PTHR37461">
    <property type="entry name" value="ANTI-SIGMA-K FACTOR RSKA"/>
    <property type="match status" value="1"/>
</dbReference>
<evidence type="ECO:0000256" key="10">
    <source>
        <dbReference type="ARBA" id="ARBA00030803"/>
    </source>
</evidence>
<dbReference type="Pfam" id="PF10099">
    <property type="entry name" value="RskA_C"/>
    <property type="match status" value="1"/>
</dbReference>
<dbReference type="GO" id="GO:0016989">
    <property type="term" value="F:sigma factor antagonist activity"/>
    <property type="evidence" value="ECO:0007669"/>
    <property type="project" value="TreeGrafter"/>
</dbReference>
<evidence type="ECO:0000256" key="8">
    <source>
        <dbReference type="ARBA" id="ARBA00023163"/>
    </source>
</evidence>
<proteinExistence type="predicted"/>
<evidence type="ECO:0000256" key="5">
    <source>
        <dbReference type="ARBA" id="ARBA00022989"/>
    </source>
</evidence>
<dbReference type="PANTHER" id="PTHR37461:SF1">
    <property type="entry name" value="ANTI-SIGMA-K FACTOR RSKA"/>
    <property type="match status" value="1"/>
</dbReference>
<feature type="domain" description="Putative zinc-finger" evidence="13">
    <location>
        <begin position="10"/>
        <end position="37"/>
    </location>
</feature>
<dbReference type="AlphaFoldDB" id="A0A5P2BJK9"/>
<keyword evidence="6" id="KW-0805">Transcription regulation</keyword>
<dbReference type="RefSeq" id="WP_150173830.1">
    <property type="nucleotide sequence ID" value="NZ_CP029193.1"/>
</dbReference>
<dbReference type="InterPro" id="IPR051474">
    <property type="entry name" value="Anti-sigma-K/W_factor"/>
</dbReference>
<dbReference type="Gene3D" id="1.10.10.1320">
    <property type="entry name" value="Anti-sigma factor, zinc-finger domain"/>
    <property type="match status" value="1"/>
</dbReference>
<dbReference type="EMBL" id="CP029193">
    <property type="protein sequence ID" value="QES30287.1"/>
    <property type="molecule type" value="Genomic_DNA"/>
</dbReference>
<dbReference type="InterPro" id="IPR018764">
    <property type="entry name" value="RskA_C"/>
</dbReference>
<evidence type="ECO:0000256" key="9">
    <source>
        <dbReference type="ARBA" id="ARBA00029829"/>
    </source>
</evidence>
<dbReference type="Proteomes" id="UP000323046">
    <property type="component" value="Chromosome"/>
</dbReference>
<protein>
    <recommendedName>
        <fullName evidence="10">Regulator of SigK</fullName>
    </recommendedName>
    <alternativeName>
        <fullName evidence="9">Sigma-K anti-sigma factor RskA</fullName>
    </alternativeName>
</protein>
<dbReference type="GO" id="GO:0006417">
    <property type="term" value="P:regulation of translation"/>
    <property type="evidence" value="ECO:0007669"/>
    <property type="project" value="TreeGrafter"/>
</dbReference>
<keyword evidence="8" id="KW-0804">Transcription</keyword>
<dbReference type="GO" id="GO:0005886">
    <property type="term" value="C:plasma membrane"/>
    <property type="evidence" value="ECO:0007669"/>
    <property type="project" value="UniProtKB-SubCell"/>
</dbReference>
<evidence type="ECO:0000256" key="11">
    <source>
        <dbReference type="SAM" id="MobiDB-lite"/>
    </source>
</evidence>
<feature type="region of interest" description="Disordered" evidence="11">
    <location>
        <begin position="74"/>
        <end position="97"/>
    </location>
</feature>
<keyword evidence="3" id="KW-1003">Cell membrane</keyword>
<reference evidence="14 15" key="1">
    <citation type="submission" date="2018-05" db="EMBL/GenBank/DDBJ databases">
        <title>Streptomyces venezuelae.</title>
        <authorList>
            <person name="Kim W."/>
            <person name="Lee N."/>
            <person name="Cho B.-K."/>
        </authorList>
    </citation>
    <scope>NUCLEOTIDE SEQUENCE [LARGE SCALE GENOMIC DNA]</scope>
    <source>
        <strain evidence="14 15">ATCC 14583</strain>
    </source>
</reference>
<evidence type="ECO:0000256" key="6">
    <source>
        <dbReference type="ARBA" id="ARBA00023015"/>
    </source>
</evidence>
<evidence type="ECO:0000256" key="4">
    <source>
        <dbReference type="ARBA" id="ARBA00022692"/>
    </source>
</evidence>